<dbReference type="Proteomes" id="UP000627838">
    <property type="component" value="Unassembled WGS sequence"/>
</dbReference>
<feature type="region of interest" description="Disordered" evidence="3">
    <location>
        <begin position="97"/>
        <end position="116"/>
    </location>
</feature>
<dbReference type="SMART" id="SM00421">
    <property type="entry name" value="HTH_LUXR"/>
    <property type="match status" value="1"/>
</dbReference>
<comment type="caution">
    <text evidence="5">The sequence shown here is derived from an EMBL/GenBank/DDBJ whole genome shotgun (WGS) entry which is preliminary data.</text>
</comment>
<dbReference type="SUPFAM" id="SSF46894">
    <property type="entry name" value="C-terminal effector domain of the bipartite response regulators"/>
    <property type="match status" value="1"/>
</dbReference>
<dbReference type="PRINTS" id="PR00038">
    <property type="entry name" value="HTHLUXR"/>
</dbReference>
<dbReference type="InterPro" id="IPR016032">
    <property type="entry name" value="Sig_transdc_resp-reg_C-effctor"/>
</dbReference>
<feature type="domain" description="HTH luxR-type" evidence="4">
    <location>
        <begin position="839"/>
        <end position="904"/>
    </location>
</feature>
<dbReference type="InterPro" id="IPR027417">
    <property type="entry name" value="P-loop_NTPase"/>
</dbReference>
<evidence type="ECO:0000256" key="2">
    <source>
        <dbReference type="ARBA" id="ARBA00022840"/>
    </source>
</evidence>
<dbReference type="SUPFAM" id="SSF52540">
    <property type="entry name" value="P-loop containing nucleoside triphosphate hydrolases"/>
    <property type="match status" value="1"/>
</dbReference>
<dbReference type="PANTHER" id="PTHR16305">
    <property type="entry name" value="TESTICULAR SOLUBLE ADENYLYL CYCLASE"/>
    <property type="match status" value="1"/>
</dbReference>
<dbReference type="Pfam" id="PF13191">
    <property type="entry name" value="AAA_16"/>
    <property type="match status" value="1"/>
</dbReference>
<evidence type="ECO:0000256" key="1">
    <source>
        <dbReference type="ARBA" id="ARBA00022741"/>
    </source>
</evidence>
<dbReference type="InterPro" id="IPR000792">
    <property type="entry name" value="Tscrpt_reg_LuxR_C"/>
</dbReference>
<accession>A0ABR9JIU5</accession>
<evidence type="ECO:0000313" key="5">
    <source>
        <dbReference type="EMBL" id="MBE1530485.1"/>
    </source>
</evidence>
<dbReference type="EMBL" id="JADBDZ010000001">
    <property type="protein sequence ID" value="MBE1530485.1"/>
    <property type="molecule type" value="Genomic_DNA"/>
</dbReference>
<evidence type="ECO:0000313" key="6">
    <source>
        <dbReference type="Proteomes" id="UP000627838"/>
    </source>
</evidence>
<keyword evidence="1" id="KW-0547">Nucleotide-binding</keyword>
<dbReference type="InterPro" id="IPR036388">
    <property type="entry name" value="WH-like_DNA-bd_sf"/>
</dbReference>
<evidence type="ECO:0000256" key="3">
    <source>
        <dbReference type="SAM" id="MobiDB-lite"/>
    </source>
</evidence>
<dbReference type="PROSITE" id="PS00622">
    <property type="entry name" value="HTH_LUXR_1"/>
    <property type="match status" value="1"/>
</dbReference>
<keyword evidence="2" id="KW-0067">ATP-binding</keyword>
<name>A0ABR9JIU5_9ACTN</name>
<protein>
    <recommendedName>
        <fullName evidence="4">HTH luxR-type domain-containing protein</fullName>
    </recommendedName>
</protein>
<proteinExistence type="predicted"/>
<dbReference type="PROSITE" id="PS50043">
    <property type="entry name" value="HTH_LUXR_2"/>
    <property type="match status" value="1"/>
</dbReference>
<sequence length="910" mass="96411">MAIAERTGEMRRLDEVFAASRSAGGTVFVVEGPAGTGKTKLIHEFGERVVAAGATFLCATASRAERGFPLSAVGQLFGGPALRTRQLEEAERLLAEGAAAAPRPDPRRPPPASAADGAAVPAEVLRGLSALLLSAADRAPLVIAVDDVHHADPASLQFLHYFVRRAGAAPVLLVLTECVRAAPPHPLLHAELLRGPRVHRRRLRTLTRDGVADVLAERFDPLTVRRLVAECHRATGGNPLLVHALVEDHRTSGGAQPAELVFGEAFRRAVLTCLHRCEAVPYARGLAVLPPCASRPGPGDLVGLDAQAAALTGEVLAATGLTAGPGAGFREAVRAAVLGGMRADRRRTLQLRAAELLHRAGAPAAEVADRLVAADRVPGPWALAVLREASGPLSIAAGRPETIARLRLAVRGRPEGAEGAAVLFDLARAEWQADPERAVRHLPELTAALRAGHLPAHAACRLTAWAVWLGRVDDARELDGAGPAPGMAERRLALAFPGLVPRGAAPVPVDGDTVIGTFAELLTRPALREDDHKAAVAHIEHILGEGVSAPWARAPIAAMTALVALDEVERAEQWCDSLERSDTDRPPLMAALYHVVRALIRGRRGDLTGVVERVRDAFGLVPPGGFGVFAGIPLGALVEALVARGEHAEAGRWLDRPLPDATLHGPFVLPFLRARGTHHLAVGRAATAAAEFRLCGHLMRTWGCDLPGFVPWRTDLARAHLAVGDAEPAARLVREELRRLPDGRARTRAAALRVLAAAVPEERARALADAARAAERAGDRLELARILADLAACHRTERPRRARELARRAGALAAECGAAGIGGDAEPAAGPLGVPASGDGDPFTELSDAERRVASLAADGWTNRQIAKRLHVTTSTVEQHLTRVYRKLNINRRTDLPLDLAGLPPRDYLA</sequence>
<dbReference type="CDD" id="cd06170">
    <property type="entry name" value="LuxR_C_like"/>
    <property type="match status" value="1"/>
</dbReference>
<reference evidence="5 6" key="1">
    <citation type="submission" date="2020-10" db="EMBL/GenBank/DDBJ databases">
        <title>Sequencing the genomes of 1000 actinobacteria strains.</title>
        <authorList>
            <person name="Klenk H.-P."/>
        </authorList>
    </citation>
    <scope>NUCLEOTIDE SEQUENCE [LARGE SCALE GENOMIC DNA]</scope>
    <source>
        <strain evidence="5 6">DSM 46744</strain>
    </source>
</reference>
<dbReference type="InterPro" id="IPR041664">
    <property type="entry name" value="AAA_16"/>
</dbReference>
<organism evidence="5 6">
    <name type="scientific">Actinomadura algeriensis</name>
    <dbReference type="NCBI Taxonomy" id="1679523"/>
    <lineage>
        <taxon>Bacteria</taxon>
        <taxon>Bacillati</taxon>
        <taxon>Actinomycetota</taxon>
        <taxon>Actinomycetes</taxon>
        <taxon>Streptosporangiales</taxon>
        <taxon>Thermomonosporaceae</taxon>
        <taxon>Actinomadura</taxon>
    </lineage>
</organism>
<keyword evidence="6" id="KW-1185">Reference proteome</keyword>
<dbReference type="RefSeq" id="WP_192757486.1">
    <property type="nucleotide sequence ID" value="NZ_JADBDZ010000001.1"/>
</dbReference>
<dbReference type="Gene3D" id="1.10.10.10">
    <property type="entry name" value="Winged helix-like DNA-binding domain superfamily/Winged helix DNA-binding domain"/>
    <property type="match status" value="1"/>
</dbReference>
<evidence type="ECO:0000259" key="4">
    <source>
        <dbReference type="PROSITE" id="PS50043"/>
    </source>
</evidence>
<gene>
    <name evidence="5" type="ORF">H4W34_000318</name>
</gene>
<dbReference type="Pfam" id="PF00196">
    <property type="entry name" value="GerE"/>
    <property type="match status" value="1"/>
</dbReference>
<dbReference type="PANTHER" id="PTHR16305:SF35">
    <property type="entry name" value="TRANSCRIPTIONAL ACTIVATOR DOMAIN"/>
    <property type="match status" value="1"/>
</dbReference>